<dbReference type="Pfam" id="PF00440">
    <property type="entry name" value="TetR_N"/>
    <property type="match status" value="1"/>
</dbReference>
<evidence type="ECO:0000256" key="4">
    <source>
        <dbReference type="PROSITE-ProRule" id="PRU00335"/>
    </source>
</evidence>
<protein>
    <submittedName>
        <fullName evidence="7">TetR/AcrR family transcriptional regulator</fullName>
    </submittedName>
</protein>
<evidence type="ECO:0000256" key="5">
    <source>
        <dbReference type="SAM" id="MobiDB-lite"/>
    </source>
</evidence>
<evidence type="ECO:0000313" key="7">
    <source>
        <dbReference type="EMBL" id="MBB2155207.1"/>
    </source>
</evidence>
<dbReference type="PROSITE" id="PS50977">
    <property type="entry name" value="HTH_TETR_2"/>
    <property type="match status" value="1"/>
</dbReference>
<accession>A0A7W4I3S4</accession>
<comment type="caution">
    <text evidence="7">The sequence shown here is derived from an EMBL/GenBank/DDBJ whole genome shotgun (WGS) entry which is preliminary data.</text>
</comment>
<dbReference type="GO" id="GO:0000976">
    <property type="term" value="F:transcription cis-regulatory region binding"/>
    <property type="evidence" value="ECO:0007669"/>
    <property type="project" value="TreeGrafter"/>
</dbReference>
<dbReference type="Pfam" id="PF14246">
    <property type="entry name" value="TetR_C_7"/>
    <property type="match status" value="1"/>
</dbReference>
<dbReference type="AlphaFoldDB" id="A0A7W4I3S4"/>
<feature type="DNA-binding region" description="H-T-H motif" evidence="4">
    <location>
        <begin position="50"/>
        <end position="69"/>
    </location>
</feature>
<dbReference type="SUPFAM" id="SSF46689">
    <property type="entry name" value="Homeodomain-like"/>
    <property type="match status" value="1"/>
</dbReference>
<dbReference type="InterPro" id="IPR050109">
    <property type="entry name" value="HTH-type_TetR-like_transc_reg"/>
</dbReference>
<feature type="region of interest" description="Disordered" evidence="5">
    <location>
        <begin position="1"/>
        <end position="23"/>
    </location>
</feature>
<evidence type="ECO:0000259" key="6">
    <source>
        <dbReference type="PROSITE" id="PS50977"/>
    </source>
</evidence>
<name>A0A7W4I3S4_GLUDI</name>
<dbReference type="Gene3D" id="1.10.357.10">
    <property type="entry name" value="Tetracycline Repressor, domain 2"/>
    <property type="match status" value="1"/>
</dbReference>
<dbReference type="PANTHER" id="PTHR30055:SF146">
    <property type="entry name" value="HTH-TYPE TRANSCRIPTIONAL DUAL REGULATOR CECR"/>
    <property type="match status" value="1"/>
</dbReference>
<evidence type="ECO:0000256" key="3">
    <source>
        <dbReference type="ARBA" id="ARBA00023163"/>
    </source>
</evidence>
<feature type="domain" description="HTH tetR-type" evidence="6">
    <location>
        <begin position="27"/>
        <end position="87"/>
    </location>
</feature>
<evidence type="ECO:0000256" key="2">
    <source>
        <dbReference type="ARBA" id="ARBA00023125"/>
    </source>
</evidence>
<sequence>MRPCPDEAVAQGPEKRCPGRPPVLEEGERREMILNAACQVLDDHGYQSASMDKLAQQSGMSKKTIYQMFPSKHDLFRTLISERLFDMKHASVCPCRDLPPEEELVQILTSIAANALQADRMCLIRAIVGEIRDSAEIRKIMQDIEISGNCNQVEAWLRRQQAAGTYMIDDVEDLGHGLFSMTVGKLILAELFHCRDPATPAEIEANIRRWIRIFLGGLEQIVY</sequence>
<evidence type="ECO:0000313" key="8">
    <source>
        <dbReference type="Proteomes" id="UP000550787"/>
    </source>
</evidence>
<dbReference type="PANTHER" id="PTHR30055">
    <property type="entry name" value="HTH-TYPE TRANSCRIPTIONAL REGULATOR RUTR"/>
    <property type="match status" value="1"/>
</dbReference>
<gene>
    <name evidence="7" type="ORF">HLH33_02600</name>
</gene>
<evidence type="ECO:0000256" key="1">
    <source>
        <dbReference type="ARBA" id="ARBA00023015"/>
    </source>
</evidence>
<dbReference type="OMA" id="KLELFHA"/>
<reference evidence="7 8" key="1">
    <citation type="submission" date="2020-04" db="EMBL/GenBank/DDBJ databases">
        <title>Description of novel Gluconacetobacter.</title>
        <authorList>
            <person name="Sombolestani A."/>
        </authorList>
    </citation>
    <scope>NUCLEOTIDE SEQUENCE [LARGE SCALE GENOMIC DNA]</scope>
    <source>
        <strain evidence="7 8">LMG 7603</strain>
    </source>
</reference>
<keyword evidence="1" id="KW-0805">Transcription regulation</keyword>
<dbReference type="InterPro" id="IPR039536">
    <property type="entry name" value="TetR_C_Proteobacteria"/>
</dbReference>
<dbReference type="InterPro" id="IPR009057">
    <property type="entry name" value="Homeodomain-like_sf"/>
</dbReference>
<proteinExistence type="predicted"/>
<dbReference type="FunFam" id="1.10.10.60:FF:000141">
    <property type="entry name" value="TetR family transcriptional regulator"/>
    <property type="match status" value="1"/>
</dbReference>
<dbReference type="InterPro" id="IPR001647">
    <property type="entry name" value="HTH_TetR"/>
</dbReference>
<keyword evidence="2 4" id="KW-0238">DNA-binding</keyword>
<dbReference type="GO" id="GO:0003700">
    <property type="term" value="F:DNA-binding transcription factor activity"/>
    <property type="evidence" value="ECO:0007669"/>
    <property type="project" value="TreeGrafter"/>
</dbReference>
<keyword evidence="3" id="KW-0804">Transcription</keyword>
<dbReference type="Proteomes" id="UP000550787">
    <property type="component" value="Unassembled WGS sequence"/>
</dbReference>
<organism evidence="7 8">
    <name type="scientific">Gluconacetobacter diazotrophicus</name>
    <name type="common">Acetobacter diazotrophicus</name>
    <dbReference type="NCBI Taxonomy" id="33996"/>
    <lineage>
        <taxon>Bacteria</taxon>
        <taxon>Pseudomonadati</taxon>
        <taxon>Pseudomonadota</taxon>
        <taxon>Alphaproteobacteria</taxon>
        <taxon>Acetobacterales</taxon>
        <taxon>Acetobacteraceae</taxon>
        <taxon>Gluconacetobacter</taxon>
    </lineage>
</organism>
<dbReference type="EMBL" id="JABEQG010000003">
    <property type="protein sequence ID" value="MBB2155207.1"/>
    <property type="molecule type" value="Genomic_DNA"/>
</dbReference>
<dbReference type="PRINTS" id="PR00455">
    <property type="entry name" value="HTHTETR"/>
</dbReference>